<organism evidence="1 2">
    <name type="scientific">Botryotinia fuckeliana (strain BcDW1)</name>
    <name type="common">Noble rot fungus</name>
    <name type="synonym">Botrytis cinerea</name>
    <dbReference type="NCBI Taxonomy" id="1290391"/>
    <lineage>
        <taxon>Eukaryota</taxon>
        <taxon>Fungi</taxon>
        <taxon>Dikarya</taxon>
        <taxon>Ascomycota</taxon>
        <taxon>Pezizomycotina</taxon>
        <taxon>Leotiomycetes</taxon>
        <taxon>Helotiales</taxon>
        <taxon>Sclerotiniaceae</taxon>
        <taxon>Botrytis</taxon>
    </lineage>
</organism>
<name>M7TLZ2_BOTF1</name>
<evidence type="ECO:0000313" key="2">
    <source>
        <dbReference type="Proteomes" id="UP000012045"/>
    </source>
</evidence>
<dbReference type="EMBL" id="KB708037">
    <property type="protein sequence ID" value="EMR82420.1"/>
    <property type="molecule type" value="Genomic_DNA"/>
</dbReference>
<dbReference type="Proteomes" id="UP000012045">
    <property type="component" value="Unassembled WGS sequence"/>
</dbReference>
<sequence length="122" mass="13123">MCKWTLDVLAHFFCERARFLHTAFAADVAEVFEVAGEGAGGGEREGDGFVVDGSEVGGLGAFGMGIEDEEEFGAEEGTSRGETVDLEVGLWHGLGKERGGERLMMMMMMVPEVENGGEVMRI</sequence>
<dbReference type="HOGENOM" id="CLU_2026345_0_0_1"/>
<reference evidence="2" key="1">
    <citation type="journal article" date="2013" name="Genome Announc.">
        <title>Draft genome sequence of Botrytis cinerea BcDW1, inoculum for noble rot of grape berries.</title>
        <authorList>
            <person name="Blanco-Ulate B."/>
            <person name="Allen G."/>
            <person name="Powell A.L."/>
            <person name="Cantu D."/>
        </authorList>
    </citation>
    <scope>NUCLEOTIDE SEQUENCE [LARGE SCALE GENOMIC DNA]</scope>
    <source>
        <strain evidence="2">BcDW1</strain>
    </source>
</reference>
<gene>
    <name evidence="1" type="ORF">BcDW1_8913</name>
</gene>
<dbReference type="AlphaFoldDB" id="M7TLZ2"/>
<protein>
    <submittedName>
        <fullName evidence="1">Uncharacterized protein</fullName>
    </submittedName>
</protein>
<accession>M7TLZ2</accession>
<proteinExistence type="predicted"/>
<evidence type="ECO:0000313" key="1">
    <source>
        <dbReference type="EMBL" id="EMR82420.1"/>
    </source>
</evidence>